<gene>
    <name evidence="1" type="ORF">FHS03_000517</name>
</gene>
<dbReference type="AlphaFoldDB" id="A0A7W5B6U0"/>
<organism evidence="1 2">
    <name type="scientific">Pseudoduganella violacea</name>
    <dbReference type="NCBI Taxonomy" id="1715466"/>
    <lineage>
        <taxon>Bacteria</taxon>
        <taxon>Pseudomonadati</taxon>
        <taxon>Pseudomonadota</taxon>
        <taxon>Betaproteobacteria</taxon>
        <taxon>Burkholderiales</taxon>
        <taxon>Oxalobacteraceae</taxon>
        <taxon>Telluria group</taxon>
        <taxon>Pseudoduganella</taxon>
    </lineage>
</organism>
<proteinExistence type="predicted"/>
<sequence length="36" mass="4001">MSILLLLVPLALYLAYPRGLVSVLRSLPNSNEDFVL</sequence>
<evidence type="ECO:0000313" key="1">
    <source>
        <dbReference type="EMBL" id="MBB3117498.1"/>
    </source>
</evidence>
<dbReference type="Proteomes" id="UP000541535">
    <property type="component" value="Unassembled WGS sequence"/>
</dbReference>
<evidence type="ECO:0000313" key="2">
    <source>
        <dbReference type="Proteomes" id="UP000541535"/>
    </source>
</evidence>
<accession>A0A7W5B6U0</accession>
<keyword evidence="2" id="KW-1185">Reference proteome</keyword>
<comment type="caution">
    <text evidence="1">The sequence shown here is derived from an EMBL/GenBank/DDBJ whole genome shotgun (WGS) entry which is preliminary data.</text>
</comment>
<reference evidence="1 2" key="1">
    <citation type="submission" date="2020-08" db="EMBL/GenBank/DDBJ databases">
        <title>Genomic Encyclopedia of Type Strains, Phase III (KMG-III): the genomes of soil and plant-associated and newly described type strains.</title>
        <authorList>
            <person name="Whitman W."/>
        </authorList>
    </citation>
    <scope>NUCLEOTIDE SEQUENCE [LARGE SCALE GENOMIC DNA]</scope>
    <source>
        <strain evidence="1 2">CECT 8897</strain>
    </source>
</reference>
<dbReference type="EMBL" id="JACHXD010000001">
    <property type="protein sequence ID" value="MBB3117498.1"/>
    <property type="molecule type" value="Genomic_DNA"/>
</dbReference>
<name>A0A7W5B6U0_9BURK</name>
<protein>
    <submittedName>
        <fullName evidence="1">Uncharacterized protein</fullName>
    </submittedName>
</protein>